<feature type="compositionally biased region" description="Pro residues" evidence="3">
    <location>
        <begin position="332"/>
        <end position="351"/>
    </location>
</feature>
<dbReference type="PANTHER" id="PTHR46093">
    <property type="entry name" value="ACYL-COA-BINDING DOMAIN-CONTAINING PROTEIN 5"/>
    <property type="match status" value="1"/>
</dbReference>
<evidence type="ECO:0000256" key="1">
    <source>
        <dbReference type="ARBA" id="ARBA00022441"/>
    </source>
</evidence>
<proteinExistence type="predicted"/>
<sequence>MTKVEQCCADMEVIELKDITDGAITGDTDEMWSLVDSGGADGKSAPCSRGKHSATLLGGFVYVLGGRGSGGSVPLRDFWRYSLTTGNWEKLDCRGEHPPSLQEHTATAHGHRIYVFGGEAGALTNETPLWIYDTETQIWRKLPGQVNYTSSVRRRARDPRGAVSGPRGRRGHTAHALKDCLLIYGGYQDLKGSTNELWAFHYESESWHQVRTWNSGPARHRHAAALHDERLYVHGGQCDLRDCADLWFYDTMSRVWREVRARAGPAPRSGHAAARARAHLYIFGGDSHSHPHNDLWRFHFATETWEHIPNTVKWPSPRTDTCAILLPRRPPRAPPRSPPLAHPTLARPPPPPGNILREISKLSAFHIRRAARCSYTALAGNKDSTESLVPSESTLPKSQSAFHMERRGQCSPREGDVPDLTRDPLSVPDFADMVTTPTRTTKLVYLDSEDEANGKRDVTVKMDSETTVVMPKSASVRFTKTVTITDEEDTEMSTSDYASAEKVNRISGNGFSNPHYLGPDVRNLNLALTPDSGVAPGDIELQDMNVGRRAARPGDTPLYLLIVGGKETPHVALMQSPLSMWAYRLH</sequence>
<dbReference type="Proteomes" id="UP000005204">
    <property type="component" value="Unassembled WGS sequence"/>
</dbReference>
<reference evidence="5" key="1">
    <citation type="journal article" date="2008" name="Insect Biochem. Mol. Biol.">
        <title>The genome of a lepidopteran model insect, the silkworm Bombyx mori.</title>
        <authorList>
            <consortium name="International Silkworm Genome Consortium"/>
        </authorList>
    </citation>
    <scope>NUCLEOTIDE SEQUENCE [LARGE SCALE GENOMIC DNA]</scope>
    <source>
        <strain evidence="5">p50T</strain>
    </source>
</reference>
<dbReference type="OrthoDB" id="432528at2759"/>
<dbReference type="InterPro" id="IPR015915">
    <property type="entry name" value="Kelch-typ_b-propeller"/>
</dbReference>
<keyword evidence="1" id="KW-0880">Kelch repeat</keyword>
<feature type="region of interest" description="Disordered" evidence="3">
    <location>
        <begin position="328"/>
        <end position="351"/>
    </location>
</feature>
<dbReference type="RefSeq" id="XP_012553425.1">
    <property type="nucleotide sequence ID" value="XM_012697971.4"/>
</dbReference>
<organism evidence="4 5">
    <name type="scientific">Bombyx mori</name>
    <name type="common">Silk moth</name>
    <dbReference type="NCBI Taxonomy" id="7091"/>
    <lineage>
        <taxon>Eukaryota</taxon>
        <taxon>Metazoa</taxon>
        <taxon>Ecdysozoa</taxon>
        <taxon>Arthropoda</taxon>
        <taxon>Hexapoda</taxon>
        <taxon>Insecta</taxon>
        <taxon>Pterygota</taxon>
        <taxon>Neoptera</taxon>
        <taxon>Endopterygota</taxon>
        <taxon>Lepidoptera</taxon>
        <taxon>Glossata</taxon>
        <taxon>Ditrysia</taxon>
        <taxon>Bombycoidea</taxon>
        <taxon>Bombycidae</taxon>
        <taxon>Bombycinae</taxon>
        <taxon>Bombyx</taxon>
    </lineage>
</organism>
<reference evidence="4" key="2">
    <citation type="submission" date="2022-06" db="UniProtKB">
        <authorList>
            <consortium name="EnsemblMetazoa"/>
        </authorList>
    </citation>
    <scope>IDENTIFICATION</scope>
    <source>
        <strain evidence="4">p50T (Dazao)</strain>
    </source>
</reference>
<keyword evidence="2" id="KW-0677">Repeat</keyword>
<feature type="region of interest" description="Disordered" evidence="3">
    <location>
        <begin position="384"/>
        <end position="428"/>
    </location>
</feature>
<name>A0A8R2GCX5_BOMMO</name>
<evidence type="ECO:0000256" key="3">
    <source>
        <dbReference type="SAM" id="MobiDB-lite"/>
    </source>
</evidence>
<keyword evidence="5" id="KW-1185">Reference proteome</keyword>
<dbReference type="Pfam" id="PF24681">
    <property type="entry name" value="Kelch_KLHDC2_KLHL20_DRC7"/>
    <property type="match status" value="2"/>
</dbReference>
<feature type="compositionally biased region" description="Basic and acidic residues" evidence="3">
    <location>
        <begin position="403"/>
        <end position="422"/>
    </location>
</feature>
<dbReference type="KEGG" id="bmor:101745460"/>
<feature type="compositionally biased region" description="Polar residues" evidence="3">
    <location>
        <begin position="386"/>
        <end position="401"/>
    </location>
</feature>
<dbReference type="SUPFAM" id="SSF117281">
    <property type="entry name" value="Kelch motif"/>
    <property type="match status" value="2"/>
</dbReference>
<evidence type="ECO:0000313" key="5">
    <source>
        <dbReference type="Proteomes" id="UP000005204"/>
    </source>
</evidence>
<evidence type="ECO:0000256" key="2">
    <source>
        <dbReference type="ARBA" id="ARBA00022737"/>
    </source>
</evidence>
<protein>
    <submittedName>
        <fullName evidence="4">Uncharacterized protein</fullName>
    </submittedName>
</protein>
<evidence type="ECO:0000313" key="4">
    <source>
        <dbReference type="EnsemblMetazoa" id="XP_012553425.1"/>
    </source>
</evidence>
<dbReference type="Gene3D" id="2.120.10.80">
    <property type="entry name" value="Kelch-type beta propeller"/>
    <property type="match status" value="2"/>
</dbReference>
<dbReference type="AlphaFoldDB" id="A0A8R2GCX5"/>
<accession>A0A8R2GCX5</accession>
<dbReference type="PANTHER" id="PTHR46093:SF18">
    <property type="entry name" value="FIBRONECTIN TYPE-III DOMAIN-CONTAINING PROTEIN"/>
    <property type="match status" value="1"/>
</dbReference>
<dbReference type="GeneID" id="101745460"/>
<dbReference type="EnsemblMetazoa" id="XM_012697971.3">
    <property type="protein sequence ID" value="XP_012553425.1"/>
    <property type="gene ID" value="LOC101745460"/>
</dbReference>